<accession>A0A4R2EEH7</accession>
<evidence type="ECO:0000256" key="1">
    <source>
        <dbReference type="SAM" id="MobiDB-lite"/>
    </source>
</evidence>
<dbReference type="EMBL" id="SLWB01000011">
    <property type="protein sequence ID" value="TCN65332.1"/>
    <property type="molecule type" value="Genomic_DNA"/>
</dbReference>
<evidence type="ECO:0000313" key="3">
    <source>
        <dbReference type="Proteomes" id="UP000294830"/>
    </source>
</evidence>
<evidence type="ECO:0000313" key="2">
    <source>
        <dbReference type="EMBL" id="TCN65332.1"/>
    </source>
</evidence>
<protein>
    <submittedName>
        <fullName evidence="2">Uncharacterized protein</fullName>
    </submittedName>
</protein>
<sequence length="74" mass="8205">MPGLNRRGPNGEGPMTGRRMGRCNPDNKGKIDDEILQNRASESQVNSPFGRGQGGGRGRGLRRFLRLRLRGRSE</sequence>
<dbReference type="Pfam" id="PF17253">
    <property type="entry name" value="DUF5320"/>
    <property type="match status" value="1"/>
</dbReference>
<dbReference type="OrthoDB" id="1122560at2"/>
<keyword evidence="3" id="KW-1185">Reference proteome</keyword>
<comment type="caution">
    <text evidence="2">The sequence shown here is derived from an EMBL/GenBank/DDBJ whole genome shotgun (WGS) entry which is preliminary data.</text>
</comment>
<dbReference type="AlphaFoldDB" id="A0A4R2EEH7"/>
<dbReference type="Proteomes" id="UP000294830">
    <property type="component" value="Unassembled WGS sequence"/>
</dbReference>
<dbReference type="InterPro" id="IPR035205">
    <property type="entry name" value="DUF5320"/>
</dbReference>
<reference evidence="2 3" key="1">
    <citation type="submission" date="2019-03" db="EMBL/GenBank/DDBJ databases">
        <title>Genomic Encyclopedia of Archaeal and Bacterial Type Strains, Phase II (KMG-II): from individual species to whole genera.</title>
        <authorList>
            <person name="Goeker M."/>
        </authorList>
    </citation>
    <scope>NUCLEOTIDE SEQUENCE [LARGE SCALE GENOMIC DNA]</scope>
    <source>
        <strain evidence="2 3">RL-C</strain>
    </source>
</reference>
<feature type="compositionally biased region" description="Polar residues" evidence="1">
    <location>
        <begin position="38"/>
        <end position="47"/>
    </location>
</feature>
<dbReference type="RefSeq" id="WP_131839717.1">
    <property type="nucleotide sequence ID" value="NZ_SLWB01000011.1"/>
</dbReference>
<organism evidence="2 3">
    <name type="scientific">Acetobacteroides hydrogenigenes</name>
    <dbReference type="NCBI Taxonomy" id="979970"/>
    <lineage>
        <taxon>Bacteria</taxon>
        <taxon>Pseudomonadati</taxon>
        <taxon>Bacteroidota</taxon>
        <taxon>Bacteroidia</taxon>
        <taxon>Bacteroidales</taxon>
        <taxon>Rikenellaceae</taxon>
        <taxon>Acetobacteroides</taxon>
    </lineage>
</organism>
<feature type="compositionally biased region" description="Basic residues" evidence="1">
    <location>
        <begin position="59"/>
        <end position="74"/>
    </location>
</feature>
<feature type="region of interest" description="Disordered" evidence="1">
    <location>
        <begin position="1"/>
        <end position="74"/>
    </location>
</feature>
<proteinExistence type="predicted"/>
<name>A0A4R2EEH7_9BACT</name>
<gene>
    <name evidence="2" type="ORF">CLV25_11111</name>
</gene>